<evidence type="ECO:0000256" key="5">
    <source>
        <dbReference type="SAM" id="MobiDB-lite"/>
    </source>
</evidence>
<dbReference type="EMBL" id="JAUZMZ010000109">
    <property type="protein sequence ID" value="MEE2033945.1"/>
    <property type="molecule type" value="Genomic_DNA"/>
</dbReference>
<dbReference type="InterPro" id="IPR009057">
    <property type="entry name" value="Homeodomain-like_sf"/>
</dbReference>
<evidence type="ECO:0000313" key="8">
    <source>
        <dbReference type="Proteomes" id="UP001331936"/>
    </source>
</evidence>
<feature type="DNA-binding region" description="H-T-H motif" evidence="4">
    <location>
        <begin position="56"/>
        <end position="75"/>
    </location>
</feature>
<feature type="domain" description="HTH tetR-type" evidence="6">
    <location>
        <begin position="33"/>
        <end position="93"/>
    </location>
</feature>
<feature type="region of interest" description="Disordered" evidence="5">
    <location>
        <begin position="1"/>
        <end position="20"/>
    </location>
</feature>
<evidence type="ECO:0000259" key="6">
    <source>
        <dbReference type="PROSITE" id="PS50977"/>
    </source>
</evidence>
<dbReference type="Pfam" id="PF00440">
    <property type="entry name" value="TetR_N"/>
    <property type="match status" value="1"/>
</dbReference>
<dbReference type="PROSITE" id="PS50977">
    <property type="entry name" value="HTH_TETR_2"/>
    <property type="match status" value="1"/>
</dbReference>
<evidence type="ECO:0000256" key="1">
    <source>
        <dbReference type="ARBA" id="ARBA00023015"/>
    </source>
</evidence>
<evidence type="ECO:0000256" key="4">
    <source>
        <dbReference type="PROSITE-ProRule" id="PRU00335"/>
    </source>
</evidence>
<reference evidence="7 8" key="1">
    <citation type="submission" date="2023-08" db="EMBL/GenBank/DDBJ databases">
        <authorList>
            <person name="Girao M."/>
            <person name="Carvalho M.F."/>
        </authorList>
    </citation>
    <scope>NUCLEOTIDE SEQUENCE [LARGE SCALE GENOMIC DNA]</scope>
    <source>
        <strain evidence="7 8">CC-R104</strain>
    </source>
</reference>
<keyword evidence="3" id="KW-0804">Transcription</keyword>
<dbReference type="SUPFAM" id="SSF46689">
    <property type="entry name" value="Homeodomain-like"/>
    <property type="match status" value="1"/>
</dbReference>
<dbReference type="PRINTS" id="PR00455">
    <property type="entry name" value="HTHTETR"/>
</dbReference>
<keyword evidence="2 4" id="KW-0238">DNA-binding</keyword>
<organism evidence="7 8">
    <name type="scientific">Rhodococcus chondri</name>
    <dbReference type="NCBI Taxonomy" id="3065941"/>
    <lineage>
        <taxon>Bacteria</taxon>
        <taxon>Bacillati</taxon>
        <taxon>Actinomycetota</taxon>
        <taxon>Actinomycetes</taxon>
        <taxon>Mycobacteriales</taxon>
        <taxon>Nocardiaceae</taxon>
        <taxon>Rhodococcus</taxon>
    </lineage>
</organism>
<dbReference type="InterPro" id="IPR001647">
    <property type="entry name" value="HTH_TetR"/>
</dbReference>
<evidence type="ECO:0000256" key="2">
    <source>
        <dbReference type="ARBA" id="ARBA00023125"/>
    </source>
</evidence>
<gene>
    <name evidence="7" type="ORF">Q8814_17805</name>
</gene>
<dbReference type="SUPFAM" id="SSF48498">
    <property type="entry name" value="Tetracyclin repressor-like, C-terminal domain"/>
    <property type="match status" value="1"/>
</dbReference>
<dbReference type="PANTHER" id="PTHR30055:SF234">
    <property type="entry name" value="HTH-TYPE TRANSCRIPTIONAL REGULATOR BETI"/>
    <property type="match status" value="1"/>
</dbReference>
<accession>A0ABU7JVA7</accession>
<keyword evidence="8" id="KW-1185">Reference proteome</keyword>
<name>A0ABU7JVA7_9NOCA</name>
<evidence type="ECO:0000313" key="7">
    <source>
        <dbReference type="EMBL" id="MEE2033945.1"/>
    </source>
</evidence>
<proteinExistence type="predicted"/>
<sequence>MPSSHDENGLDEAPPSMAPSSILRELPVTERGLRTRRALVSAARTVFERSGYLDTRLADITREAKCSSGTFYTYFSSKEEIFAAVLEMVQEDMLHPGMPHVADDDDPAAVIEASNRAYLEAYRRNAKLMGLLEQVANIDPVFRVLRQRRADTFIRRNARSIADLQKRGLADDAVNPLLASRALSGMISRLAFAQFVGDAEQEPERDEQVSMDELVEAVTRLWVNALQIPRR</sequence>
<dbReference type="Gene3D" id="1.10.357.10">
    <property type="entry name" value="Tetracycline Repressor, domain 2"/>
    <property type="match status" value="1"/>
</dbReference>
<dbReference type="PANTHER" id="PTHR30055">
    <property type="entry name" value="HTH-TYPE TRANSCRIPTIONAL REGULATOR RUTR"/>
    <property type="match status" value="1"/>
</dbReference>
<dbReference type="Proteomes" id="UP001331936">
    <property type="component" value="Unassembled WGS sequence"/>
</dbReference>
<dbReference type="InterPro" id="IPR036271">
    <property type="entry name" value="Tet_transcr_reg_TetR-rel_C_sf"/>
</dbReference>
<keyword evidence="1" id="KW-0805">Transcription regulation</keyword>
<comment type="caution">
    <text evidence="7">The sequence shown here is derived from an EMBL/GenBank/DDBJ whole genome shotgun (WGS) entry which is preliminary data.</text>
</comment>
<dbReference type="InterPro" id="IPR050109">
    <property type="entry name" value="HTH-type_TetR-like_transc_reg"/>
</dbReference>
<dbReference type="RefSeq" id="WP_330153337.1">
    <property type="nucleotide sequence ID" value="NZ_JAUZMZ010000109.1"/>
</dbReference>
<protein>
    <submittedName>
        <fullName evidence="7">TetR/AcrR family transcriptional regulator</fullName>
    </submittedName>
</protein>
<dbReference type="Gene3D" id="1.10.10.60">
    <property type="entry name" value="Homeodomain-like"/>
    <property type="match status" value="1"/>
</dbReference>
<evidence type="ECO:0000256" key="3">
    <source>
        <dbReference type="ARBA" id="ARBA00023163"/>
    </source>
</evidence>